<comment type="caution">
    <text evidence="2">The sequence shown here is derived from an EMBL/GenBank/DDBJ whole genome shotgun (WGS) entry which is preliminary data.</text>
</comment>
<dbReference type="RefSeq" id="WP_142442168.1">
    <property type="nucleotide sequence ID" value="NZ_SESI01000001.1"/>
</dbReference>
<organism evidence="2 3">
    <name type="scientific">Halonotius roseus</name>
    <dbReference type="NCBI Taxonomy" id="2511997"/>
    <lineage>
        <taxon>Archaea</taxon>
        <taxon>Methanobacteriati</taxon>
        <taxon>Methanobacteriota</taxon>
        <taxon>Stenosarchaea group</taxon>
        <taxon>Halobacteria</taxon>
        <taxon>Halobacteriales</taxon>
        <taxon>Haloferacaceae</taxon>
        <taxon>Halonotius</taxon>
    </lineage>
</organism>
<proteinExistence type="predicted"/>
<keyword evidence="3" id="KW-1185">Reference proteome</keyword>
<accession>A0A544QQ84</accession>
<feature type="transmembrane region" description="Helical" evidence="1">
    <location>
        <begin position="7"/>
        <end position="28"/>
    </location>
</feature>
<evidence type="ECO:0000313" key="3">
    <source>
        <dbReference type="Proteomes" id="UP000315385"/>
    </source>
</evidence>
<dbReference type="AlphaFoldDB" id="A0A544QQ84"/>
<dbReference type="OrthoDB" id="214866at2157"/>
<sequence>MEPDRTLPYLGAGAALVFAVLAAAPYLLVQGQSQLLAGYYGAGPFGVAGAIFLAVLGVVIFLSGVRGQADPTLVAGIMLAVGLAIFGLTAVWALAIPSTILYSFPADYGWLEYHPWASLVASGLIAGSAAGYALVVS</sequence>
<evidence type="ECO:0000256" key="1">
    <source>
        <dbReference type="SAM" id="Phobius"/>
    </source>
</evidence>
<dbReference type="Pfam" id="PF24416">
    <property type="entry name" value="DUF7548"/>
    <property type="match status" value="1"/>
</dbReference>
<dbReference type="EMBL" id="SESI01000001">
    <property type="protein sequence ID" value="TQQ81600.1"/>
    <property type="molecule type" value="Genomic_DNA"/>
</dbReference>
<name>A0A544QQ84_9EURY</name>
<evidence type="ECO:0000313" key="2">
    <source>
        <dbReference type="EMBL" id="TQQ81600.1"/>
    </source>
</evidence>
<feature type="transmembrane region" description="Helical" evidence="1">
    <location>
        <begin position="40"/>
        <end position="62"/>
    </location>
</feature>
<keyword evidence="1" id="KW-1133">Transmembrane helix</keyword>
<dbReference type="InterPro" id="IPR055970">
    <property type="entry name" value="DUF7548"/>
</dbReference>
<protein>
    <submittedName>
        <fullName evidence="2">Uncharacterized protein</fullName>
    </submittedName>
</protein>
<feature type="transmembrane region" description="Helical" evidence="1">
    <location>
        <begin position="74"/>
        <end position="96"/>
    </location>
</feature>
<gene>
    <name evidence="2" type="ORF">EWF95_01260</name>
</gene>
<dbReference type="Proteomes" id="UP000315385">
    <property type="component" value="Unassembled WGS sequence"/>
</dbReference>
<keyword evidence="1" id="KW-0812">Transmembrane</keyword>
<reference evidence="2 3" key="1">
    <citation type="submission" date="2019-02" db="EMBL/GenBank/DDBJ databases">
        <title>Halonotius sp. a new haloqrchaeon isolated from saline water.</title>
        <authorList>
            <person name="Duran-Viseras A."/>
            <person name="Sanchez-Porro C."/>
            <person name="Ventosa A."/>
        </authorList>
    </citation>
    <scope>NUCLEOTIDE SEQUENCE [LARGE SCALE GENOMIC DNA]</scope>
    <source>
        <strain evidence="2 3">F9-27</strain>
    </source>
</reference>
<feature type="transmembrane region" description="Helical" evidence="1">
    <location>
        <begin position="116"/>
        <end position="135"/>
    </location>
</feature>
<keyword evidence="1" id="KW-0472">Membrane</keyword>